<gene>
    <name evidence="2" type="ORF">HMPREF9944_00121</name>
</gene>
<reference evidence="2 3" key="1">
    <citation type="submission" date="2011-12" db="EMBL/GenBank/DDBJ databases">
        <title>The Genome Sequence of Prevotella maculosa OT 289.</title>
        <authorList>
            <consortium name="The Broad Institute Genome Sequencing Platform"/>
            <person name="Earl A."/>
            <person name="Ward D."/>
            <person name="Feldgarden M."/>
            <person name="Gevers D."/>
            <person name="Izard J."/>
            <person name="Blanton J.M."/>
            <person name="Mathney J."/>
            <person name="Tanner A.C."/>
            <person name="Dewhirst F.E."/>
            <person name="Young S.K."/>
            <person name="Zeng Q."/>
            <person name="Gargeya S."/>
            <person name="Fitzgerald M."/>
            <person name="Haas B."/>
            <person name="Abouelleil A."/>
            <person name="Alvarado L."/>
            <person name="Arachchi H.M."/>
            <person name="Berlin A."/>
            <person name="Chapman S.B."/>
            <person name="Gearin G."/>
            <person name="Goldberg J."/>
            <person name="Griggs A."/>
            <person name="Gujja S."/>
            <person name="Hansen M."/>
            <person name="Heiman D."/>
            <person name="Howarth C."/>
            <person name="Larimer J."/>
            <person name="Lui A."/>
            <person name="MacDonald P.J.P."/>
            <person name="McCowen C."/>
            <person name="Montmayeur A."/>
            <person name="Murphy C."/>
            <person name="Neiman D."/>
            <person name="Pearson M."/>
            <person name="Priest M."/>
            <person name="Roberts A."/>
            <person name="Saif S."/>
            <person name="Shea T."/>
            <person name="Sisk P."/>
            <person name="Stolte C."/>
            <person name="Sykes S."/>
            <person name="Wortman J."/>
            <person name="Nusbaum C."/>
            <person name="Birren B."/>
        </authorList>
    </citation>
    <scope>NUCLEOTIDE SEQUENCE [LARGE SCALE GENOMIC DNA]</scope>
    <source>
        <strain evidence="2 3">OT 289</strain>
    </source>
</reference>
<dbReference type="HOGENOM" id="CLU_1494935_0_0_10"/>
<protein>
    <recommendedName>
        <fullName evidence="4">TonB-dependent receptor plug domain-containing protein</fullName>
    </recommendedName>
</protein>
<proteinExistence type="predicted"/>
<dbReference type="InterPro" id="IPR008969">
    <property type="entry name" value="CarboxyPept-like_regulatory"/>
</dbReference>
<feature type="chain" id="PRO_5003549817" description="TonB-dependent receptor plug domain-containing protein" evidence="1">
    <location>
        <begin position="22"/>
        <end position="180"/>
    </location>
</feature>
<dbReference type="Proteomes" id="UP000003167">
    <property type="component" value="Unassembled WGS sequence"/>
</dbReference>
<evidence type="ECO:0000256" key="1">
    <source>
        <dbReference type="SAM" id="SignalP"/>
    </source>
</evidence>
<dbReference type="STRING" id="999422.HMPREF9944_00121"/>
<name>H1HIX7_9BACT</name>
<accession>H1HIX7</accession>
<dbReference type="RefSeq" id="WP_008563706.1">
    <property type="nucleotide sequence ID" value="NZ_JH594500.1"/>
</dbReference>
<dbReference type="Pfam" id="PF13715">
    <property type="entry name" value="CarbopepD_reg_2"/>
    <property type="match status" value="1"/>
</dbReference>
<keyword evidence="3" id="KW-1185">Reference proteome</keyword>
<dbReference type="EMBL" id="AGEK01000008">
    <property type="protein sequence ID" value="EHO74598.1"/>
    <property type="molecule type" value="Genomic_DNA"/>
</dbReference>
<sequence length="180" mass="19973">MKKKLFFLTMMAAMTATPAIAQRNGVVLDMETRQPLAGVKVYTNTNKMYMTDRQGRYSVADPASRSVTFSHSRYVNRTVNLTNIKDTVLLLPKAITINTVVITAKAPSVMSNSPINLKTLWGNDPLRGPSSPSGMDFLWFLGKRSKVPGKVMKKAHEAVEKYTPDPISPIKDNEKSETLP</sequence>
<evidence type="ECO:0000313" key="3">
    <source>
        <dbReference type="Proteomes" id="UP000003167"/>
    </source>
</evidence>
<dbReference type="SUPFAM" id="SSF49464">
    <property type="entry name" value="Carboxypeptidase regulatory domain-like"/>
    <property type="match status" value="1"/>
</dbReference>
<keyword evidence="1" id="KW-0732">Signal</keyword>
<dbReference type="AlphaFoldDB" id="H1HIX7"/>
<organism evidence="2 3">
    <name type="scientific">Segatella maculosa OT 289</name>
    <dbReference type="NCBI Taxonomy" id="999422"/>
    <lineage>
        <taxon>Bacteria</taxon>
        <taxon>Pseudomonadati</taxon>
        <taxon>Bacteroidota</taxon>
        <taxon>Bacteroidia</taxon>
        <taxon>Bacteroidales</taxon>
        <taxon>Prevotellaceae</taxon>
        <taxon>Segatella</taxon>
    </lineage>
</organism>
<comment type="caution">
    <text evidence="2">The sequence shown here is derived from an EMBL/GenBank/DDBJ whole genome shotgun (WGS) entry which is preliminary data.</text>
</comment>
<evidence type="ECO:0008006" key="4">
    <source>
        <dbReference type="Google" id="ProtNLM"/>
    </source>
</evidence>
<feature type="signal peptide" evidence="1">
    <location>
        <begin position="1"/>
        <end position="21"/>
    </location>
</feature>
<dbReference type="OrthoDB" id="1081942at2"/>
<evidence type="ECO:0000313" key="2">
    <source>
        <dbReference type="EMBL" id="EHO74598.1"/>
    </source>
</evidence>
<dbReference type="PATRIC" id="fig|999422.3.peg.115"/>
<dbReference type="Gene3D" id="2.60.40.1120">
    <property type="entry name" value="Carboxypeptidase-like, regulatory domain"/>
    <property type="match status" value="1"/>
</dbReference>